<comment type="caution">
    <text evidence="1">The sequence shown here is derived from an EMBL/GenBank/DDBJ whole genome shotgun (WGS) entry which is preliminary data.</text>
</comment>
<protein>
    <submittedName>
        <fullName evidence="1">Uncharacterized protein</fullName>
    </submittedName>
</protein>
<dbReference type="KEGG" id="cyz:C3B44_10185"/>
<gene>
    <name evidence="1" type="ORF">DF222_07575</name>
</gene>
<dbReference type="OrthoDB" id="4426446at2"/>
<proteinExistence type="predicted"/>
<evidence type="ECO:0000313" key="2">
    <source>
        <dbReference type="Proteomes" id="UP000244989"/>
    </source>
</evidence>
<reference evidence="2" key="1">
    <citation type="submission" date="2018-04" db="EMBL/GenBank/DDBJ databases">
        <authorList>
            <person name="Liu S."/>
            <person name="Wang Z."/>
            <person name="Li J."/>
        </authorList>
    </citation>
    <scope>NUCLEOTIDE SEQUENCE [LARGE SCALE GENOMIC DNA]</scope>
    <source>
        <strain evidence="2">2189</strain>
    </source>
</reference>
<name>A0A2U1T5U8_9CORY</name>
<evidence type="ECO:0000313" key="1">
    <source>
        <dbReference type="EMBL" id="PWC01377.1"/>
    </source>
</evidence>
<dbReference type="RefSeq" id="WP_108432266.1">
    <property type="nucleotide sequence ID" value="NZ_CP026947.1"/>
</dbReference>
<sequence length="66" mass="7122">MDLATIQGHLDNFVTTWEGWTAVLQGIPQFLLSWAEADFQELFENTSSSVEALSSGSSNAGSDANQ</sequence>
<dbReference type="EMBL" id="QEEZ01000013">
    <property type="protein sequence ID" value="PWC01377.1"/>
    <property type="molecule type" value="Genomic_DNA"/>
</dbReference>
<dbReference type="AlphaFoldDB" id="A0A2U1T5U8"/>
<organism evidence="1 2">
    <name type="scientific">Corynebacterium yudongzhengii</name>
    <dbReference type="NCBI Taxonomy" id="2080740"/>
    <lineage>
        <taxon>Bacteria</taxon>
        <taxon>Bacillati</taxon>
        <taxon>Actinomycetota</taxon>
        <taxon>Actinomycetes</taxon>
        <taxon>Mycobacteriales</taxon>
        <taxon>Corynebacteriaceae</taxon>
        <taxon>Corynebacterium</taxon>
    </lineage>
</organism>
<dbReference type="Proteomes" id="UP000244989">
    <property type="component" value="Unassembled WGS sequence"/>
</dbReference>
<keyword evidence="2" id="KW-1185">Reference proteome</keyword>
<accession>A0A2U1T5U8</accession>